<evidence type="ECO:0000256" key="6">
    <source>
        <dbReference type="ARBA" id="ARBA00022989"/>
    </source>
</evidence>
<keyword evidence="6 8" id="KW-1133">Transmembrane helix</keyword>
<protein>
    <submittedName>
        <fullName evidence="10">Rhomboid family intramembrane serine protease</fullName>
    </submittedName>
</protein>
<dbReference type="InterPro" id="IPR035952">
    <property type="entry name" value="Rhomboid-like_sf"/>
</dbReference>
<accession>A0ABY2X7T6</accession>
<reference evidence="10 11" key="1">
    <citation type="submission" date="2019-05" db="EMBL/GenBank/DDBJ databases">
        <title>Marivita sp. nov. isolated from sea sediment.</title>
        <authorList>
            <person name="Kim W."/>
        </authorList>
    </citation>
    <scope>NUCLEOTIDE SEQUENCE [LARGE SCALE GENOMIC DNA]</scope>
    <source>
        <strain evidence="10 11">CAU 1492</strain>
    </source>
</reference>
<name>A0ABY2X7T6_9RHOB</name>
<keyword evidence="4" id="KW-0378">Hydrolase</keyword>
<dbReference type="PANTHER" id="PTHR22936:SF69">
    <property type="entry name" value="RHOMBOID-LIKE PROTEIN"/>
    <property type="match status" value="1"/>
</dbReference>
<evidence type="ECO:0000313" key="10">
    <source>
        <dbReference type="EMBL" id="TMV11859.1"/>
    </source>
</evidence>
<keyword evidence="5" id="KW-0720">Serine protease</keyword>
<sequence length="272" mass="29495">MPEKMRGANVLSLIVRKLRLEKIAGFAYPCHQVPSRSPERPIINMSSQHPVQAVNPLPVVVIILFAAIVAVEIGFQLGARGLVGGPEAVGWRLAALQRYAFSGDILRWMWDTGQWPLEHLLRFVSYPFIHVSFTQALFSGVMLLALGKMVAETCGAVAMLAVFFVSSVAGALAYAVFTNSPVPLVGAFPPVYGLIGAFTYLLWLRLSAVGENQARAFTLIGFLMAIQLIFAVFIDVQPDWVADLGGFAAGFALTIVLVPGGWARLLARLRQG</sequence>
<feature type="domain" description="Peptidase S54 rhomboid" evidence="9">
    <location>
        <begin position="119"/>
        <end position="258"/>
    </location>
</feature>
<dbReference type="Pfam" id="PF01694">
    <property type="entry name" value="Rhomboid"/>
    <property type="match status" value="1"/>
</dbReference>
<keyword evidence="2 10" id="KW-0645">Protease</keyword>
<dbReference type="GO" id="GO:0008233">
    <property type="term" value="F:peptidase activity"/>
    <property type="evidence" value="ECO:0007669"/>
    <property type="project" value="UniProtKB-KW"/>
</dbReference>
<feature type="transmembrane region" description="Helical" evidence="8">
    <location>
        <begin position="183"/>
        <end position="204"/>
    </location>
</feature>
<feature type="transmembrane region" description="Helical" evidence="8">
    <location>
        <begin position="246"/>
        <end position="267"/>
    </location>
</feature>
<evidence type="ECO:0000256" key="8">
    <source>
        <dbReference type="SAM" id="Phobius"/>
    </source>
</evidence>
<dbReference type="GO" id="GO:0006508">
    <property type="term" value="P:proteolysis"/>
    <property type="evidence" value="ECO:0007669"/>
    <property type="project" value="UniProtKB-KW"/>
</dbReference>
<feature type="transmembrane region" description="Helical" evidence="8">
    <location>
        <begin position="216"/>
        <end position="234"/>
    </location>
</feature>
<keyword evidence="7 8" id="KW-0472">Membrane</keyword>
<organism evidence="10 11">
    <name type="scientific">Arenibacterium halophilum</name>
    <dbReference type="NCBI Taxonomy" id="2583821"/>
    <lineage>
        <taxon>Bacteria</taxon>
        <taxon>Pseudomonadati</taxon>
        <taxon>Pseudomonadota</taxon>
        <taxon>Alphaproteobacteria</taxon>
        <taxon>Rhodobacterales</taxon>
        <taxon>Paracoccaceae</taxon>
        <taxon>Arenibacterium</taxon>
    </lineage>
</organism>
<evidence type="ECO:0000256" key="2">
    <source>
        <dbReference type="ARBA" id="ARBA00022670"/>
    </source>
</evidence>
<evidence type="ECO:0000256" key="3">
    <source>
        <dbReference type="ARBA" id="ARBA00022692"/>
    </source>
</evidence>
<keyword evidence="3 8" id="KW-0812">Transmembrane</keyword>
<dbReference type="InterPro" id="IPR022764">
    <property type="entry name" value="Peptidase_S54_rhomboid_dom"/>
</dbReference>
<dbReference type="EMBL" id="VCPC01000003">
    <property type="protein sequence ID" value="TMV11859.1"/>
    <property type="molecule type" value="Genomic_DNA"/>
</dbReference>
<dbReference type="Proteomes" id="UP001191082">
    <property type="component" value="Unassembled WGS sequence"/>
</dbReference>
<evidence type="ECO:0000259" key="9">
    <source>
        <dbReference type="Pfam" id="PF01694"/>
    </source>
</evidence>
<dbReference type="SUPFAM" id="SSF144091">
    <property type="entry name" value="Rhomboid-like"/>
    <property type="match status" value="1"/>
</dbReference>
<proteinExistence type="predicted"/>
<feature type="transmembrane region" description="Helical" evidence="8">
    <location>
        <begin position="157"/>
        <end position="177"/>
    </location>
</feature>
<dbReference type="PANTHER" id="PTHR22936">
    <property type="entry name" value="RHOMBOID-RELATED"/>
    <property type="match status" value="1"/>
</dbReference>
<evidence type="ECO:0000256" key="5">
    <source>
        <dbReference type="ARBA" id="ARBA00022825"/>
    </source>
</evidence>
<keyword evidence="11" id="KW-1185">Reference proteome</keyword>
<gene>
    <name evidence="10" type="ORF">FGK64_16510</name>
</gene>
<evidence type="ECO:0000256" key="4">
    <source>
        <dbReference type="ARBA" id="ARBA00022801"/>
    </source>
</evidence>
<comment type="caution">
    <text evidence="10">The sequence shown here is derived from an EMBL/GenBank/DDBJ whole genome shotgun (WGS) entry which is preliminary data.</text>
</comment>
<evidence type="ECO:0000256" key="7">
    <source>
        <dbReference type="ARBA" id="ARBA00023136"/>
    </source>
</evidence>
<comment type="subcellular location">
    <subcellularLocation>
        <location evidence="1">Membrane</location>
        <topology evidence="1">Multi-pass membrane protein</topology>
    </subcellularLocation>
</comment>
<dbReference type="InterPro" id="IPR002610">
    <property type="entry name" value="Peptidase_S54_rhomboid-like"/>
</dbReference>
<feature type="transmembrane region" description="Helical" evidence="8">
    <location>
        <begin position="123"/>
        <end position="145"/>
    </location>
</feature>
<evidence type="ECO:0000313" key="11">
    <source>
        <dbReference type="Proteomes" id="UP001191082"/>
    </source>
</evidence>
<dbReference type="Gene3D" id="1.20.1540.10">
    <property type="entry name" value="Rhomboid-like"/>
    <property type="match status" value="1"/>
</dbReference>
<evidence type="ECO:0000256" key="1">
    <source>
        <dbReference type="ARBA" id="ARBA00004141"/>
    </source>
</evidence>
<feature type="transmembrane region" description="Helical" evidence="8">
    <location>
        <begin position="53"/>
        <end position="75"/>
    </location>
</feature>